<accession>A0A6J6SNL6</accession>
<dbReference type="SUPFAM" id="SSF51182">
    <property type="entry name" value="RmlC-like cupins"/>
    <property type="match status" value="1"/>
</dbReference>
<dbReference type="PANTHER" id="PTHR43698">
    <property type="entry name" value="RIBD C-TERMINAL DOMAIN CONTAINING PROTEIN"/>
    <property type="match status" value="1"/>
</dbReference>
<evidence type="ECO:0000313" key="5">
    <source>
        <dbReference type="EMBL" id="CAB4960468.1"/>
    </source>
</evidence>
<dbReference type="EMBL" id="CAEZYF010000019">
    <property type="protein sequence ID" value="CAB4736501.1"/>
    <property type="molecule type" value="Genomic_DNA"/>
</dbReference>
<evidence type="ECO:0000313" key="6">
    <source>
        <dbReference type="EMBL" id="CAB5015215.1"/>
    </source>
</evidence>
<evidence type="ECO:0000313" key="2">
    <source>
        <dbReference type="EMBL" id="CAB4365761.1"/>
    </source>
</evidence>
<dbReference type="PANTHER" id="PTHR43698:SF1">
    <property type="entry name" value="BLL4564 PROTEIN"/>
    <property type="match status" value="1"/>
</dbReference>
<dbReference type="Gene3D" id="2.60.120.10">
    <property type="entry name" value="Jelly Rolls"/>
    <property type="match status" value="1"/>
</dbReference>
<dbReference type="InterPro" id="IPR011051">
    <property type="entry name" value="RmlC_Cupin_sf"/>
</dbReference>
<dbReference type="AlphaFoldDB" id="A0A6J6SNL6"/>
<dbReference type="EMBL" id="CAFBMT010000047">
    <property type="protein sequence ID" value="CAB4960468.1"/>
    <property type="molecule type" value="Genomic_DNA"/>
</dbReference>
<evidence type="ECO:0000313" key="3">
    <source>
        <dbReference type="EMBL" id="CAB4736501.1"/>
    </source>
</evidence>
<reference evidence="3" key="1">
    <citation type="submission" date="2020-05" db="EMBL/GenBank/DDBJ databases">
        <authorList>
            <person name="Chiriac C."/>
            <person name="Salcher M."/>
            <person name="Ghai R."/>
            <person name="Kavagutti S V."/>
        </authorList>
    </citation>
    <scope>NUCLEOTIDE SEQUENCE</scope>
</reference>
<gene>
    <name evidence="3" type="ORF">UFOPK2656_02584</name>
    <name evidence="4" type="ORF">UFOPK3267_02731</name>
    <name evidence="5" type="ORF">UFOPK3651_03481</name>
    <name evidence="6" type="ORF">UFOPK3931_03031</name>
    <name evidence="2" type="ORF">UFOPK4189_03503</name>
</gene>
<sequence>MKFFSAAAMAEMSEDVPAATATLLPHWVEGPHIASRLDVGIVTMSAGGCTPQHSHDGGQVLVVTAGTGFVEVVGGERRIVTVGDMIVAQPGEIHIHGALGDGAFAHLTVTTLGYQFPAAPVDAGPVVAAPIAPSA</sequence>
<evidence type="ECO:0000313" key="4">
    <source>
        <dbReference type="EMBL" id="CAB4853206.1"/>
    </source>
</evidence>
<dbReference type="EMBL" id="CAFBIY010000216">
    <property type="protein sequence ID" value="CAB4853206.1"/>
    <property type="molecule type" value="Genomic_DNA"/>
</dbReference>
<name>A0A6J6SNL6_9ZZZZ</name>
<evidence type="ECO:0000259" key="1">
    <source>
        <dbReference type="Pfam" id="PF07883"/>
    </source>
</evidence>
<organism evidence="3">
    <name type="scientific">freshwater metagenome</name>
    <dbReference type="NCBI Taxonomy" id="449393"/>
    <lineage>
        <taxon>unclassified sequences</taxon>
        <taxon>metagenomes</taxon>
        <taxon>ecological metagenomes</taxon>
    </lineage>
</organism>
<dbReference type="InterPro" id="IPR013096">
    <property type="entry name" value="Cupin_2"/>
</dbReference>
<dbReference type="EMBL" id="CAESGF010000046">
    <property type="protein sequence ID" value="CAB4365761.1"/>
    <property type="molecule type" value="Genomic_DNA"/>
</dbReference>
<dbReference type="InterPro" id="IPR014710">
    <property type="entry name" value="RmlC-like_jellyroll"/>
</dbReference>
<dbReference type="EMBL" id="CAFBOL010000129">
    <property type="protein sequence ID" value="CAB5015215.1"/>
    <property type="molecule type" value="Genomic_DNA"/>
</dbReference>
<dbReference type="Pfam" id="PF07883">
    <property type="entry name" value="Cupin_2"/>
    <property type="match status" value="1"/>
</dbReference>
<protein>
    <submittedName>
        <fullName evidence="3">Unannotated protein</fullName>
    </submittedName>
</protein>
<proteinExistence type="predicted"/>
<feature type="domain" description="Cupin type-2" evidence="1">
    <location>
        <begin position="41"/>
        <end position="107"/>
    </location>
</feature>